<evidence type="ECO:0000313" key="1">
    <source>
        <dbReference type="EMBL" id="KAG6389562.1"/>
    </source>
</evidence>
<protein>
    <submittedName>
        <fullName evidence="1">Uncharacterized protein</fullName>
    </submittedName>
</protein>
<name>A0A8X8Z2A4_SALSN</name>
<reference evidence="1" key="1">
    <citation type="submission" date="2018-01" db="EMBL/GenBank/DDBJ databases">
        <authorList>
            <person name="Mao J.F."/>
        </authorList>
    </citation>
    <scope>NUCLEOTIDE SEQUENCE</scope>
    <source>
        <strain evidence="1">Huo1</strain>
        <tissue evidence="1">Leaf</tissue>
    </source>
</reference>
<accession>A0A8X8Z2A4</accession>
<organism evidence="1">
    <name type="scientific">Salvia splendens</name>
    <name type="common">Scarlet sage</name>
    <dbReference type="NCBI Taxonomy" id="180675"/>
    <lineage>
        <taxon>Eukaryota</taxon>
        <taxon>Viridiplantae</taxon>
        <taxon>Streptophyta</taxon>
        <taxon>Embryophyta</taxon>
        <taxon>Tracheophyta</taxon>
        <taxon>Spermatophyta</taxon>
        <taxon>Magnoliopsida</taxon>
        <taxon>eudicotyledons</taxon>
        <taxon>Gunneridae</taxon>
        <taxon>Pentapetalae</taxon>
        <taxon>asterids</taxon>
        <taxon>lamiids</taxon>
        <taxon>Lamiales</taxon>
        <taxon>Lamiaceae</taxon>
        <taxon>Nepetoideae</taxon>
        <taxon>Mentheae</taxon>
        <taxon>Salviinae</taxon>
        <taxon>Salvia</taxon>
        <taxon>Salvia subgen. Calosphace</taxon>
        <taxon>core Calosphace</taxon>
    </lineage>
</organism>
<dbReference type="Proteomes" id="UP000298416">
    <property type="component" value="Unassembled WGS sequence"/>
</dbReference>
<gene>
    <name evidence="1" type="ORF">SASPL_151033</name>
</gene>
<dbReference type="AlphaFoldDB" id="A0A8X8Z2A4"/>
<sequence length="98" mass="11177">MLFNLQALQVREQWTKSSKKDELWEKALESAGLSPPSANWKRVNTRTYGARWENLKALKESSSWLLHFQGVHGGAEFDMIQAMAAQLAHNHGQQHGFN</sequence>
<evidence type="ECO:0000313" key="2">
    <source>
        <dbReference type="Proteomes" id="UP000298416"/>
    </source>
</evidence>
<keyword evidence="2" id="KW-1185">Reference proteome</keyword>
<comment type="caution">
    <text evidence="1">The sequence shown here is derived from an EMBL/GenBank/DDBJ whole genome shotgun (WGS) entry which is preliminary data.</text>
</comment>
<proteinExistence type="predicted"/>
<dbReference type="EMBL" id="PNBA02000020">
    <property type="protein sequence ID" value="KAG6389562.1"/>
    <property type="molecule type" value="Genomic_DNA"/>
</dbReference>
<reference evidence="1" key="2">
    <citation type="submission" date="2020-08" db="EMBL/GenBank/DDBJ databases">
        <title>Plant Genome Project.</title>
        <authorList>
            <person name="Zhang R.-G."/>
        </authorList>
    </citation>
    <scope>NUCLEOTIDE SEQUENCE</scope>
    <source>
        <strain evidence="1">Huo1</strain>
        <tissue evidence="1">Leaf</tissue>
    </source>
</reference>